<dbReference type="InterPro" id="IPR036621">
    <property type="entry name" value="Anticodon-bd_dom_sf"/>
</dbReference>
<evidence type="ECO:0000256" key="8">
    <source>
        <dbReference type="ARBA" id="ARBA00022946"/>
    </source>
</evidence>
<dbReference type="PROSITE" id="PS50862">
    <property type="entry name" value="AA_TRNA_LIGASE_II"/>
    <property type="match status" value="1"/>
</dbReference>
<evidence type="ECO:0000256" key="2">
    <source>
        <dbReference type="ARBA" id="ARBA00008226"/>
    </source>
</evidence>
<dbReference type="PRINTS" id="PR01047">
    <property type="entry name" value="TRNASYNTHTHR"/>
</dbReference>
<dbReference type="Proteomes" id="UP000242877">
    <property type="component" value="Unassembled WGS sequence"/>
</dbReference>
<proteinExistence type="inferred from homology"/>
<keyword evidence="5" id="KW-0547">Nucleotide-binding</keyword>
<dbReference type="InterPro" id="IPR002320">
    <property type="entry name" value="Thr-tRNA-ligase_IIa"/>
</dbReference>
<dbReference type="InterPro" id="IPR002314">
    <property type="entry name" value="aa-tRNA-synt_IIb"/>
</dbReference>
<keyword evidence="9" id="KW-0496">Mitochondrion</keyword>
<sequence>MRRASQRIVQLRGACPLPLNASRSRYTAVTAQRSARAGCLRTAISSYFGHREYSSHAALESSSGSVNGSRTTPHSPAASTATITSEADRPDHRDIATEQELFTVSEFSPGSPLILPNGAHIMNKLITFLRAQYMQYGFREVLTPNIYKKSLWQISGHWQNYKDDMYAVFPGTDTPTSHNHDSGSAEAYETAIDKEDREGYGLKPMNCPGHCLLMRSKRHTYKEMPVRYADFSALHRNEVSGSLSGLTRVRRFHQDDAHIFCRPHQISTEIEAQLKFTETVLSVFGLKDYRLALSTRPERDFIGTVEMWDDAEHQLTQALDNAGKTWTVNEGDGAFYGPKIDLQLKDSDGKYHQLSTIQLDMNLPKRFGIGYITAPGEPDYTPSTPTDGPYIQTPVLIHRAIFGSLERFFAILIEHYNTRWPLWLSFHQGIILTVNDGKKLNQAAQEAASQMSGFASGPGEVALSPTIPTFKVDIDGSSQTLAKKIVAAKKKRYNFIFVLGPKNLEDGTVDVDFAGQAATKGAQNIEKFLDGMDIVSFNGDTKRMKVKTKDIYGLFLKLERAFQ</sequence>
<dbReference type="EMBL" id="AZGZ01000005">
    <property type="protein sequence ID" value="KZZ95006.1"/>
    <property type="molecule type" value="Genomic_DNA"/>
</dbReference>
<evidence type="ECO:0000256" key="5">
    <source>
        <dbReference type="ARBA" id="ARBA00022741"/>
    </source>
</evidence>
<dbReference type="PANTHER" id="PTHR11451:SF50">
    <property type="entry name" value="THREONINE--TRNA LIGASE, MITOCHONDRIAL"/>
    <property type="match status" value="1"/>
</dbReference>
<evidence type="ECO:0000313" key="15">
    <source>
        <dbReference type="EMBL" id="KZZ95006.1"/>
    </source>
</evidence>
<dbReference type="InterPro" id="IPR004154">
    <property type="entry name" value="Anticodon-bd"/>
</dbReference>
<dbReference type="FunFam" id="3.30.930.10:FF:000039">
    <property type="entry name" value="Threonyl-tRNA synthetase, mitochondrial"/>
    <property type="match status" value="1"/>
</dbReference>
<feature type="compositionally biased region" description="Low complexity" evidence="13">
    <location>
        <begin position="59"/>
        <end position="85"/>
    </location>
</feature>
<dbReference type="InterPro" id="IPR033728">
    <property type="entry name" value="ThrRS_core"/>
</dbReference>
<organism evidence="15 16">
    <name type="scientific">Ascosphaera apis ARSEF 7405</name>
    <dbReference type="NCBI Taxonomy" id="392613"/>
    <lineage>
        <taxon>Eukaryota</taxon>
        <taxon>Fungi</taxon>
        <taxon>Dikarya</taxon>
        <taxon>Ascomycota</taxon>
        <taxon>Pezizomycotina</taxon>
        <taxon>Eurotiomycetes</taxon>
        <taxon>Eurotiomycetidae</taxon>
        <taxon>Onygenales</taxon>
        <taxon>Ascosphaeraceae</taxon>
        <taxon>Ascosphaera</taxon>
    </lineage>
</organism>
<evidence type="ECO:0000259" key="14">
    <source>
        <dbReference type="PROSITE" id="PS50862"/>
    </source>
</evidence>
<comment type="caution">
    <text evidence="15">The sequence shown here is derived from an EMBL/GenBank/DDBJ whole genome shotgun (WGS) entry which is preliminary data.</text>
</comment>
<evidence type="ECO:0000256" key="10">
    <source>
        <dbReference type="ARBA" id="ARBA00023146"/>
    </source>
</evidence>
<comment type="subcellular location">
    <subcellularLocation>
        <location evidence="1">Mitochondrion matrix</location>
    </subcellularLocation>
</comment>
<evidence type="ECO:0000313" key="16">
    <source>
        <dbReference type="Proteomes" id="UP000242877"/>
    </source>
</evidence>
<keyword evidence="10 15" id="KW-0030">Aminoacyl-tRNA synthetase</keyword>
<dbReference type="InterPro" id="IPR006195">
    <property type="entry name" value="aa-tRNA-synth_II"/>
</dbReference>
<evidence type="ECO:0000256" key="11">
    <source>
        <dbReference type="ARBA" id="ARBA00031900"/>
    </source>
</evidence>
<keyword evidence="8" id="KW-0809">Transit peptide</keyword>
<evidence type="ECO:0000256" key="12">
    <source>
        <dbReference type="ARBA" id="ARBA00049515"/>
    </source>
</evidence>
<evidence type="ECO:0000256" key="1">
    <source>
        <dbReference type="ARBA" id="ARBA00004305"/>
    </source>
</evidence>
<keyword evidence="16" id="KW-1185">Reference proteome</keyword>
<dbReference type="NCBIfam" id="TIGR00418">
    <property type="entry name" value="thrS"/>
    <property type="match status" value="1"/>
</dbReference>
<gene>
    <name evidence="15" type="ORF">AAP_01494</name>
</gene>
<dbReference type="Gene3D" id="3.40.50.800">
    <property type="entry name" value="Anticodon-binding domain"/>
    <property type="match status" value="1"/>
</dbReference>
<name>A0A168B9V5_9EURO</name>
<dbReference type="GO" id="GO:0070159">
    <property type="term" value="P:mitochondrial threonyl-tRNA aminoacylation"/>
    <property type="evidence" value="ECO:0007669"/>
    <property type="project" value="EnsemblFungi"/>
</dbReference>
<dbReference type="Gene3D" id="3.30.930.10">
    <property type="entry name" value="Bira Bifunctional Protein, Domain 2"/>
    <property type="match status" value="1"/>
</dbReference>
<dbReference type="PANTHER" id="PTHR11451">
    <property type="entry name" value="THREONINE-TRNA LIGASE"/>
    <property type="match status" value="1"/>
</dbReference>
<dbReference type="OrthoDB" id="5423599at2759"/>
<dbReference type="SUPFAM" id="SSF55681">
    <property type="entry name" value="Class II aaRS and biotin synthetases"/>
    <property type="match status" value="1"/>
</dbReference>
<evidence type="ECO:0000256" key="9">
    <source>
        <dbReference type="ARBA" id="ARBA00023128"/>
    </source>
</evidence>
<evidence type="ECO:0000256" key="4">
    <source>
        <dbReference type="ARBA" id="ARBA00022598"/>
    </source>
</evidence>
<dbReference type="AlphaFoldDB" id="A0A168B9V5"/>
<dbReference type="InterPro" id="IPR045864">
    <property type="entry name" value="aa-tRNA-synth_II/BPL/LPL"/>
</dbReference>
<evidence type="ECO:0000256" key="3">
    <source>
        <dbReference type="ARBA" id="ARBA00013163"/>
    </source>
</evidence>
<evidence type="ECO:0000256" key="7">
    <source>
        <dbReference type="ARBA" id="ARBA00022917"/>
    </source>
</evidence>
<dbReference type="GO" id="GO:0005759">
    <property type="term" value="C:mitochondrial matrix"/>
    <property type="evidence" value="ECO:0007669"/>
    <property type="project" value="UniProtKB-SubCell"/>
</dbReference>
<keyword evidence="7" id="KW-0648">Protein biosynthesis</keyword>
<evidence type="ECO:0000256" key="13">
    <source>
        <dbReference type="SAM" id="MobiDB-lite"/>
    </source>
</evidence>
<dbReference type="EC" id="6.1.1.3" evidence="3"/>
<dbReference type="VEuPathDB" id="FungiDB:AAP_01494"/>
<reference evidence="15 16" key="1">
    <citation type="journal article" date="2016" name="Genome Biol. Evol.">
        <title>Divergent and convergent evolution of fungal pathogenicity.</title>
        <authorList>
            <person name="Shang Y."/>
            <person name="Xiao G."/>
            <person name="Zheng P."/>
            <person name="Cen K."/>
            <person name="Zhan S."/>
            <person name="Wang C."/>
        </authorList>
    </citation>
    <scope>NUCLEOTIDE SEQUENCE [LARGE SCALE GENOMIC DNA]</scope>
    <source>
        <strain evidence="15 16">ARSEF 7405</strain>
    </source>
</reference>
<dbReference type="CDD" id="cd00771">
    <property type="entry name" value="ThrRS_core"/>
    <property type="match status" value="1"/>
</dbReference>
<dbReference type="SUPFAM" id="SSF52954">
    <property type="entry name" value="Class II aaRS ABD-related"/>
    <property type="match status" value="1"/>
</dbReference>
<protein>
    <recommendedName>
        <fullName evidence="3">threonine--tRNA ligase</fullName>
        <ecNumber evidence="3">6.1.1.3</ecNumber>
    </recommendedName>
    <alternativeName>
        <fullName evidence="11">Threonyl-tRNA synthetase</fullName>
    </alternativeName>
</protein>
<dbReference type="GO" id="GO:0005524">
    <property type="term" value="F:ATP binding"/>
    <property type="evidence" value="ECO:0007669"/>
    <property type="project" value="UniProtKB-KW"/>
</dbReference>
<dbReference type="GO" id="GO:0004829">
    <property type="term" value="F:threonine-tRNA ligase activity"/>
    <property type="evidence" value="ECO:0007669"/>
    <property type="project" value="UniProtKB-EC"/>
</dbReference>
<feature type="region of interest" description="Disordered" evidence="13">
    <location>
        <begin position="59"/>
        <end position="91"/>
    </location>
</feature>
<dbReference type="Pfam" id="PF03129">
    <property type="entry name" value="HGTP_anticodon"/>
    <property type="match status" value="1"/>
</dbReference>
<keyword evidence="4" id="KW-0436">Ligase</keyword>
<feature type="domain" description="Aminoacyl-transfer RNA synthetases class-II family profile" evidence="14">
    <location>
        <begin position="116"/>
        <end position="421"/>
    </location>
</feature>
<comment type="catalytic activity">
    <reaction evidence="12">
        <text>tRNA(Thr) + L-threonine + ATP = L-threonyl-tRNA(Thr) + AMP + diphosphate + H(+)</text>
        <dbReference type="Rhea" id="RHEA:24624"/>
        <dbReference type="Rhea" id="RHEA-COMP:9670"/>
        <dbReference type="Rhea" id="RHEA-COMP:9704"/>
        <dbReference type="ChEBI" id="CHEBI:15378"/>
        <dbReference type="ChEBI" id="CHEBI:30616"/>
        <dbReference type="ChEBI" id="CHEBI:33019"/>
        <dbReference type="ChEBI" id="CHEBI:57926"/>
        <dbReference type="ChEBI" id="CHEBI:78442"/>
        <dbReference type="ChEBI" id="CHEBI:78534"/>
        <dbReference type="ChEBI" id="CHEBI:456215"/>
        <dbReference type="EC" id="6.1.1.3"/>
    </reaction>
</comment>
<keyword evidence="6" id="KW-0067">ATP-binding</keyword>
<evidence type="ECO:0000256" key="6">
    <source>
        <dbReference type="ARBA" id="ARBA00022840"/>
    </source>
</evidence>
<dbReference type="Pfam" id="PF00587">
    <property type="entry name" value="tRNA-synt_2b"/>
    <property type="match status" value="1"/>
</dbReference>
<comment type="similarity">
    <text evidence="2">Belongs to the class-II aminoacyl-tRNA synthetase family.</text>
</comment>
<accession>A0A168B9V5</accession>